<dbReference type="EMBL" id="JBHLXP010000001">
    <property type="protein sequence ID" value="MFC0047313.1"/>
    <property type="molecule type" value="Genomic_DNA"/>
</dbReference>
<proteinExistence type="predicted"/>
<dbReference type="NCBIfam" id="TIGR00254">
    <property type="entry name" value="GGDEF"/>
    <property type="match status" value="1"/>
</dbReference>
<evidence type="ECO:0000313" key="4">
    <source>
        <dbReference type="EMBL" id="MFC0047313.1"/>
    </source>
</evidence>
<dbReference type="Pfam" id="PF00990">
    <property type="entry name" value="GGDEF"/>
    <property type="match status" value="1"/>
</dbReference>
<protein>
    <submittedName>
        <fullName evidence="4">Diguanylate cyclase domain-containing protein</fullName>
        <ecNumber evidence="4">2.7.7.65</ecNumber>
    </submittedName>
</protein>
<evidence type="ECO:0000256" key="1">
    <source>
        <dbReference type="SAM" id="Coils"/>
    </source>
</evidence>
<accession>A0ABV6B8W4</accession>
<name>A0ABV6B8W4_9GAMM</name>
<evidence type="ECO:0000313" key="5">
    <source>
        <dbReference type="Proteomes" id="UP001589813"/>
    </source>
</evidence>
<dbReference type="CDD" id="cd01949">
    <property type="entry name" value="GGDEF"/>
    <property type="match status" value="1"/>
</dbReference>
<dbReference type="Proteomes" id="UP001589813">
    <property type="component" value="Unassembled WGS sequence"/>
</dbReference>
<evidence type="ECO:0000259" key="3">
    <source>
        <dbReference type="PROSITE" id="PS50887"/>
    </source>
</evidence>
<sequence length="366" mass="40989">MTIEDFEKQRKRRLLQVFFLTEAMLLIEAVHRFFVDSEQANELSAALVLAGLLLSPVWFLAQRDALKFASRWLLISLTLLVTILLWVFNGLSDEALLGYPCILMFAALMGLRRTFIWMAAFMVTNMLVLGIGNDLQWLQHEPMQSSLNSAVLLCLILLVLASSIWLMIGDLNKLVQALKAENARVHQSQQQIRQLINHDSLTRLPNRIVAREKCEQALQMCQQPGQLVALMFIDLDNFKQVNDSLGHHAGDQLLQAVASQLCSHLRSADLVCRISGDEFLVLAEGFHDEAEVRQLAEKLLAAVATPIDFGRQILSSTCSIGIALYPRDGNDFDVLCQRADLAMYQAKSNGRNHCAFYTEDSAAADS</sequence>
<dbReference type="RefSeq" id="WP_377240489.1">
    <property type="nucleotide sequence ID" value="NZ_JBHLXP010000001.1"/>
</dbReference>
<feature type="transmembrane region" description="Helical" evidence="2">
    <location>
        <begin position="12"/>
        <end position="31"/>
    </location>
</feature>
<dbReference type="GO" id="GO:0052621">
    <property type="term" value="F:diguanylate cyclase activity"/>
    <property type="evidence" value="ECO:0007669"/>
    <property type="project" value="UniProtKB-EC"/>
</dbReference>
<feature type="transmembrane region" description="Helical" evidence="2">
    <location>
        <begin position="118"/>
        <end position="138"/>
    </location>
</feature>
<dbReference type="InterPro" id="IPR029787">
    <property type="entry name" value="Nucleotide_cyclase"/>
</dbReference>
<keyword evidence="4" id="KW-0808">Transferase</keyword>
<reference evidence="4 5" key="1">
    <citation type="submission" date="2024-09" db="EMBL/GenBank/DDBJ databases">
        <authorList>
            <person name="Sun Q."/>
            <person name="Mori K."/>
        </authorList>
    </citation>
    <scope>NUCLEOTIDE SEQUENCE [LARGE SCALE GENOMIC DNA]</scope>
    <source>
        <strain evidence="4 5">KCTC 23315</strain>
    </source>
</reference>
<dbReference type="SUPFAM" id="SSF55073">
    <property type="entry name" value="Nucleotide cyclase"/>
    <property type="match status" value="1"/>
</dbReference>
<dbReference type="InterPro" id="IPR000160">
    <property type="entry name" value="GGDEF_dom"/>
</dbReference>
<comment type="caution">
    <text evidence="4">The sequence shown here is derived from an EMBL/GenBank/DDBJ whole genome shotgun (WGS) entry which is preliminary data.</text>
</comment>
<dbReference type="PANTHER" id="PTHR46663">
    <property type="entry name" value="DIGUANYLATE CYCLASE DGCT-RELATED"/>
    <property type="match status" value="1"/>
</dbReference>
<feature type="transmembrane region" description="Helical" evidence="2">
    <location>
        <begin position="150"/>
        <end position="168"/>
    </location>
</feature>
<keyword evidence="2" id="KW-1133">Transmembrane helix</keyword>
<dbReference type="Gene3D" id="3.30.70.270">
    <property type="match status" value="1"/>
</dbReference>
<feature type="domain" description="GGDEF" evidence="3">
    <location>
        <begin position="226"/>
        <end position="359"/>
    </location>
</feature>
<keyword evidence="4" id="KW-0548">Nucleotidyltransferase</keyword>
<feature type="transmembrane region" description="Helical" evidence="2">
    <location>
        <begin position="43"/>
        <end position="60"/>
    </location>
</feature>
<dbReference type="InterPro" id="IPR043128">
    <property type="entry name" value="Rev_trsase/Diguanyl_cyclase"/>
</dbReference>
<dbReference type="SMART" id="SM00267">
    <property type="entry name" value="GGDEF"/>
    <property type="match status" value="1"/>
</dbReference>
<organism evidence="4 5">
    <name type="scientific">Rheinheimera tilapiae</name>
    <dbReference type="NCBI Taxonomy" id="875043"/>
    <lineage>
        <taxon>Bacteria</taxon>
        <taxon>Pseudomonadati</taxon>
        <taxon>Pseudomonadota</taxon>
        <taxon>Gammaproteobacteria</taxon>
        <taxon>Chromatiales</taxon>
        <taxon>Chromatiaceae</taxon>
        <taxon>Rheinheimera</taxon>
    </lineage>
</organism>
<keyword evidence="2" id="KW-0472">Membrane</keyword>
<evidence type="ECO:0000256" key="2">
    <source>
        <dbReference type="SAM" id="Phobius"/>
    </source>
</evidence>
<dbReference type="PANTHER" id="PTHR46663:SF3">
    <property type="entry name" value="SLL0267 PROTEIN"/>
    <property type="match status" value="1"/>
</dbReference>
<dbReference type="PROSITE" id="PS50887">
    <property type="entry name" value="GGDEF"/>
    <property type="match status" value="1"/>
</dbReference>
<gene>
    <name evidence="4" type="ORF">ACFFJP_03285</name>
</gene>
<keyword evidence="2" id="KW-0812">Transmembrane</keyword>
<feature type="transmembrane region" description="Helical" evidence="2">
    <location>
        <begin position="72"/>
        <end position="89"/>
    </location>
</feature>
<keyword evidence="1" id="KW-0175">Coiled coil</keyword>
<feature type="coiled-coil region" evidence="1">
    <location>
        <begin position="171"/>
        <end position="198"/>
    </location>
</feature>
<dbReference type="EC" id="2.7.7.65" evidence="4"/>
<keyword evidence="5" id="KW-1185">Reference proteome</keyword>
<dbReference type="InterPro" id="IPR052163">
    <property type="entry name" value="DGC-Regulatory_Protein"/>
</dbReference>